<accession>A0A6M3L9C7</accession>
<organism evidence="1">
    <name type="scientific">viral metagenome</name>
    <dbReference type="NCBI Taxonomy" id="1070528"/>
    <lineage>
        <taxon>unclassified sequences</taxon>
        <taxon>metagenomes</taxon>
        <taxon>organismal metagenomes</taxon>
    </lineage>
</organism>
<gene>
    <name evidence="1" type="ORF">MM415B02515_0012</name>
</gene>
<dbReference type="AlphaFoldDB" id="A0A6M3L9C7"/>
<reference evidence="1" key="1">
    <citation type="submission" date="2020-03" db="EMBL/GenBank/DDBJ databases">
        <title>The deep terrestrial virosphere.</title>
        <authorList>
            <person name="Holmfeldt K."/>
            <person name="Nilsson E."/>
            <person name="Simone D."/>
            <person name="Lopez-Fernandez M."/>
            <person name="Wu X."/>
            <person name="de Brujin I."/>
            <person name="Lundin D."/>
            <person name="Andersson A."/>
            <person name="Bertilsson S."/>
            <person name="Dopson M."/>
        </authorList>
    </citation>
    <scope>NUCLEOTIDE SEQUENCE</scope>
    <source>
        <strain evidence="1">MM415B02515</strain>
    </source>
</reference>
<evidence type="ECO:0000313" key="1">
    <source>
        <dbReference type="EMBL" id="QJA89708.1"/>
    </source>
</evidence>
<dbReference type="EMBL" id="MT142863">
    <property type="protein sequence ID" value="QJA89708.1"/>
    <property type="molecule type" value="Genomic_DNA"/>
</dbReference>
<proteinExistence type="predicted"/>
<sequence>MAEVEGVRTDVSLTSTVTAYNASKTGQIIVAIPKRTVDALGIVGGTILEVNVRNTGLFRQPKKRINKNVPEEEEI</sequence>
<protein>
    <submittedName>
        <fullName evidence="1">Uncharacterized protein</fullName>
    </submittedName>
</protein>
<name>A0A6M3L9C7_9ZZZZ</name>